<dbReference type="OrthoDB" id="9782846at2"/>
<dbReference type="EMBL" id="CP017599">
    <property type="protein sequence ID" value="AOX03474.1"/>
    <property type="molecule type" value="Genomic_DNA"/>
</dbReference>
<proteinExistence type="inferred from homology"/>
<dbReference type="Gene3D" id="3.40.190.10">
    <property type="entry name" value="Periplasmic binding protein-like II"/>
    <property type="match status" value="1"/>
</dbReference>
<dbReference type="CDD" id="cd14748">
    <property type="entry name" value="PBP2_UgpB"/>
    <property type="match status" value="1"/>
</dbReference>
<dbReference type="SUPFAM" id="SSF53850">
    <property type="entry name" value="Periplasmic binding protein-like II"/>
    <property type="match status" value="1"/>
</dbReference>
<dbReference type="GO" id="GO:0055052">
    <property type="term" value="C:ATP-binding cassette (ABC) transporter complex, substrate-binding subunit-containing"/>
    <property type="evidence" value="ECO:0007669"/>
    <property type="project" value="TreeGrafter"/>
</dbReference>
<evidence type="ECO:0000313" key="5">
    <source>
        <dbReference type="EMBL" id="AOX03474.1"/>
    </source>
</evidence>
<dbReference type="Pfam" id="PF01547">
    <property type="entry name" value="SBP_bac_1"/>
    <property type="match status" value="1"/>
</dbReference>
<evidence type="ECO:0000256" key="3">
    <source>
        <dbReference type="ARBA" id="ARBA00022729"/>
    </source>
</evidence>
<name>A0A1D8U0Z5_9CYAN</name>
<evidence type="ECO:0000256" key="2">
    <source>
        <dbReference type="ARBA" id="ARBA00022448"/>
    </source>
</evidence>
<dbReference type="PANTHER" id="PTHR30061:SF50">
    <property type="entry name" value="MALTOSE_MALTODEXTRIN-BINDING PERIPLASMIC PROTEIN"/>
    <property type="match status" value="1"/>
</dbReference>
<feature type="chain" id="PRO_5009438925" evidence="4">
    <location>
        <begin position="24"/>
        <end position="420"/>
    </location>
</feature>
<dbReference type="STRING" id="1458985.BJP34_32185"/>
<dbReference type="InterPro" id="IPR006059">
    <property type="entry name" value="SBP"/>
</dbReference>
<organism evidence="5 6">
    <name type="scientific">Moorena producens PAL-8-15-08-1</name>
    <dbReference type="NCBI Taxonomy" id="1458985"/>
    <lineage>
        <taxon>Bacteria</taxon>
        <taxon>Bacillati</taxon>
        <taxon>Cyanobacteriota</taxon>
        <taxon>Cyanophyceae</taxon>
        <taxon>Coleofasciculales</taxon>
        <taxon>Coleofasciculaceae</taxon>
        <taxon>Moorena</taxon>
    </lineage>
</organism>
<gene>
    <name evidence="5" type="ORF">BJP34_32185</name>
</gene>
<dbReference type="GO" id="GO:0042956">
    <property type="term" value="P:maltodextrin transmembrane transport"/>
    <property type="evidence" value="ECO:0007669"/>
    <property type="project" value="TreeGrafter"/>
</dbReference>
<reference evidence="6" key="1">
    <citation type="submission" date="2016-10" db="EMBL/GenBank/DDBJ databases">
        <title>Comparative genomics uncovers the prolific and rare metabolic potential of the cyanobacterial genus Moorea.</title>
        <authorList>
            <person name="Leao T."/>
            <person name="Castelao G."/>
            <person name="Korobeynikov A."/>
            <person name="Monroe E.A."/>
            <person name="Podell S."/>
            <person name="Glukhov E."/>
            <person name="Allen E."/>
            <person name="Gerwick W.H."/>
            <person name="Gerwick L."/>
        </authorList>
    </citation>
    <scope>NUCLEOTIDE SEQUENCE [LARGE SCALE GENOMIC DNA]</scope>
    <source>
        <strain evidence="6">PAL-8-15-08-1</strain>
    </source>
</reference>
<comment type="similarity">
    <text evidence="1">Belongs to the bacterial solute-binding protein 1 family.</text>
</comment>
<evidence type="ECO:0000256" key="4">
    <source>
        <dbReference type="SAM" id="SignalP"/>
    </source>
</evidence>
<sequence length="420" mass="46936">MKKILSKWVILPLIILCIIACQSSNLDGVTTVTLGGWQSSPTEKQLLEQVLKEFEAKHPKVKVKLEVITGQYMDVIKTRLIGDAAPDIFYLDAYEAPLLMSHDVLEPLDDYIKRTDNFDLADFEPSLFKAFQYNGIIYGLPKDFSTLALFYNKQLFKQANLTQPPQTWQELRDSSQKLTIDNNRDGRNERYGLGINQELARLYFLIKAFGGKLVDKNGYATFATPETFKSLQTVIDLYRNYQSAALPSDIGASSGSEMFGQGKTAMVIEGSWAIPYLKDTFPKIKFATAEVPSLGSKKGTMAYTVAYVMNKQAQHKEAAWQLISYLTGKEGMKAWGKAGLVLPSRVSVLSELGYKNNPLYAPFIKGAAYATIWQAGETLPTIQTHFDNQFLSTLLGEQSLESAMKKAQEAANEEIRSGDY</sequence>
<accession>A0A1D8U0Z5</accession>
<evidence type="ECO:0000256" key="1">
    <source>
        <dbReference type="ARBA" id="ARBA00008520"/>
    </source>
</evidence>
<dbReference type="RefSeq" id="WP_070395848.1">
    <property type="nucleotide sequence ID" value="NZ_CP017599.1"/>
</dbReference>
<dbReference type="KEGG" id="mpro:BJP34_32185"/>
<dbReference type="Proteomes" id="UP000177870">
    <property type="component" value="Chromosome"/>
</dbReference>
<dbReference type="AlphaFoldDB" id="A0A1D8U0Z5"/>
<keyword evidence="2" id="KW-0813">Transport</keyword>
<keyword evidence="3 4" id="KW-0732">Signal</keyword>
<feature type="signal peptide" evidence="4">
    <location>
        <begin position="1"/>
        <end position="23"/>
    </location>
</feature>
<dbReference type="GO" id="GO:0015768">
    <property type="term" value="P:maltose transport"/>
    <property type="evidence" value="ECO:0007669"/>
    <property type="project" value="TreeGrafter"/>
</dbReference>
<dbReference type="PANTHER" id="PTHR30061">
    <property type="entry name" value="MALTOSE-BINDING PERIPLASMIC PROTEIN"/>
    <property type="match status" value="1"/>
</dbReference>
<evidence type="ECO:0000313" key="6">
    <source>
        <dbReference type="Proteomes" id="UP000177870"/>
    </source>
</evidence>
<protein>
    <submittedName>
        <fullName evidence="5">ABC transporter substrate-binding protein</fullName>
    </submittedName>
</protein>
<dbReference type="GO" id="GO:1901982">
    <property type="term" value="F:maltose binding"/>
    <property type="evidence" value="ECO:0007669"/>
    <property type="project" value="TreeGrafter"/>
</dbReference>